<dbReference type="STRING" id="157652.A0A371HBX1"/>
<proteinExistence type="predicted"/>
<sequence>MVKSLSSDKSVWDAVLKNEVVRELSKATTAERDGSSNGTVNNDSPNTKNVIMRISDAVKAKPMEAIEKITKIVNNLFPSTRHWKAAYAGKSNSFKEKPRVSVMLSIMIFLIVVVNLSINLIHSMGR</sequence>
<evidence type="ECO:0000313" key="4">
    <source>
        <dbReference type="Proteomes" id="UP000257109"/>
    </source>
</evidence>
<keyword evidence="2" id="KW-0812">Transmembrane</keyword>
<dbReference type="AlphaFoldDB" id="A0A371HBX1"/>
<organism evidence="3 4">
    <name type="scientific">Mucuna pruriens</name>
    <name type="common">Velvet bean</name>
    <name type="synonym">Dolichos pruriens</name>
    <dbReference type="NCBI Taxonomy" id="157652"/>
    <lineage>
        <taxon>Eukaryota</taxon>
        <taxon>Viridiplantae</taxon>
        <taxon>Streptophyta</taxon>
        <taxon>Embryophyta</taxon>
        <taxon>Tracheophyta</taxon>
        <taxon>Spermatophyta</taxon>
        <taxon>Magnoliopsida</taxon>
        <taxon>eudicotyledons</taxon>
        <taxon>Gunneridae</taxon>
        <taxon>Pentapetalae</taxon>
        <taxon>rosids</taxon>
        <taxon>fabids</taxon>
        <taxon>Fabales</taxon>
        <taxon>Fabaceae</taxon>
        <taxon>Papilionoideae</taxon>
        <taxon>50 kb inversion clade</taxon>
        <taxon>NPAAA clade</taxon>
        <taxon>indigoferoid/millettioid clade</taxon>
        <taxon>Phaseoleae</taxon>
        <taxon>Mucuna</taxon>
    </lineage>
</organism>
<keyword evidence="2" id="KW-1133">Transmembrane helix</keyword>
<evidence type="ECO:0000313" key="3">
    <source>
        <dbReference type="EMBL" id="RDY00282.1"/>
    </source>
</evidence>
<keyword evidence="2" id="KW-0472">Membrane</keyword>
<feature type="region of interest" description="Disordered" evidence="1">
    <location>
        <begin position="26"/>
        <end position="47"/>
    </location>
</feature>
<accession>A0A371HBX1</accession>
<dbReference type="Proteomes" id="UP000257109">
    <property type="component" value="Unassembled WGS sequence"/>
</dbReference>
<evidence type="ECO:0000256" key="2">
    <source>
        <dbReference type="SAM" id="Phobius"/>
    </source>
</evidence>
<dbReference type="PANTHER" id="PTHR33625">
    <property type="entry name" value="OS08G0179900 PROTEIN"/>
    <property type="match status" value="1"/>
</dbReference>
<dbReference type="EMBL" id="QJKJ01003034">
    <property type="protein sequence ID" value="RDY00282.1"/>
    <property type="molecule type" value="Genomic_DNA"/>
</dbReference>
<feature type="compositionally biased region" description="Polar residues" evidence="1">
    <location>
        <begin position="35"/>
        <end position="47"/>
    </location>
</feature>
<keyword evidence="4" id="KW-1185">Reference proteome</keyword>
<comment type="caution">
    <text evidence="3">The sequence shown here is derived from an EMBL/GenBank/DDBJ whole genome shotgun (WGS) entry which is preliminary data.</text>
</comment>
<reference evidence="3" key="1">
    <citation type="submission" date="2018-05" db="EMBL/GenBank/DDBJ databases">
        <title>Draft genome of Mucuna pruriens seed.</title>
        <authorList>
            <person name="Nnadi N.E."/>
            <person name="Vos R."/>
            <person name="Hasami M.H."/>
            <person name="Devisetty U.K."/>
            <person name="Aguiy J.C."/>
        </authorList>
    </citation>
    <scope>NUCLEOTIDE SEQUENCE [LARGE SCALE GENOMIC DNA]</scope>
    <source>
        <strain evidence="3">JCA_2017</strain>
    </source>
</reference>
<evidence type="ECO:0000256" key="1">
    <source>
        <dbReference type="SAM" id="MobiDB-lite"/>
    </source>
</evidence>
<protein>
    <submittedName>
        <fullName evidence="3">Uncharacterized protein</fullName>
    </submittedName>
</protein>
<name>A0A371HBX1_MUCPR</name>
<gene>
    <name evidence="3" type="ORF">CR513_16540</name>
</gene>
<dbReference type="OrthoDB" id="737041at2759"/>
<dbReference type="PANTHER" id="PTHR33625:SF3">
    <property type="entry name" value="OS04G0550700 PROTEIN"/>
    <property type="match status" value="1"/>
</dbReference>
<feature type="transmembrane region" description="Helical" evidence="2">
    <location>
        <begin position="100"/>
        <end position="121"/>
    </location>
</feature>